<sequence>MTSIPVLDLSEALVSDSNQAYAVVALLREAATHSGFFYVKNHGISPALIQRQFTLCEKIFNLPLATKLKYDQSLNASHLGFEQFAAQKSDYSGKPDLKEGFYCGKNYASDHPYVVAHYQGYGINQWPHAEVPEMEQHCQEYIQALSELAKRIMQLLALALNLDEHYFDESYLDPMITLKMLRYPPHPADADIDSYGVGAHTDWGSITILAQDSCGGLEVCLPDGTWVKAPPIDGTFVVNLGDLIPRWSNDLFKSNPHRVRNVYAGGQSRYSIPFFYGPNYMTAINALPGTLNDGEVYRYRPCTAGEHIEEMYMKAYDLSQDKQKILEQI</sequence>
<evidence type="ECO:0000256" key="9">
    <source>
        <dbReference type="ARBA" id="ARBA00047725"/>
    </source>
</evidence>
<comment type="caution">
    <text evidence="13">The sequence shown here is derived from an EMBL/GenBank/DDBJ whole genome shotgun (WGS) entry which is preliminary data.</text>
</comment>
<dbReference type="GO" id="GO:0046872">
    <property type="term" value="F:metal ion binding"/>
    <property type="evidence" value="ECO:0007669"/>
    <property type="project" value="UniProtKB-KW"/>
</dbReference>
<dbReference type="PANTHER" id="PTHR47990">
    <property type="entry name" value="2-OXOGLUTARATE (2OG) AND FE(II)-DEPENDENT OXYGENASE SUPERFAMILY PROTEIN-RELATED"/>
    <property type="match status" value="1"/>
</dbReference>
<keyword evidence="11" id="KW-0408">Iron</keyword>
<dbReference type="InterPro" id="IPR044861">
    <property type="entry name" value="IPNS-like_FE2OG_OXY"/>
</dbReference>
<dbReference type="Pfam" id="PF14226">
    <property type="entry name" value="DIOX_N"/>
    <property type="match status" value="1"/>
</dbReference>
<comment type="pathway">
    <text evidence="2">Alkene biosynthesis; ethylene biosynthesis via 2-oxoglutarate.</text>
</comment>
<evidence type="ECO:0000256" key="7">
    <source>
        <dbReference type="ARBA" id="ARBA00031011"/>
    </source>
</evidence>
<evidence type="ECO:0000313" key="14">
    <source>
        <dbReference type="Proteomes" id="UP000281084"/>
    </source>
</evidence>
<dbReference type="Gene3D" id="2.60.120.330">
    <property type="entry name" value="B-lactam Antibiotic, Isopenicillin N Synthase, Chain"/>
    <property type="match status" value="1"/>
</dbReference>
<dbReference type="InterPro" id="IPR027443">
    <property type="entry name" value="IPNS-like_sf"/>
</dbReference>
<comment type="catalytic activity">
    <reaction evidence="10">
        <text>L-arginine + 2-oxoglutarate + O2 = guanidine + L-glutamate 5-semialdehyde + succinate + CO2</text>
        <dbReference type="Rhea" id="RHEA:31535"/>
        <dbReference type="ChEBI" id="CHEBI:15379"/>
        <dbReference type="ChEBI" id="CHEBI:16526"/>
        <dbReference type="ChEBI" id="CHEBI:16810"/>
        <dbReference type="ChEBI" id="CHEBI:30031"/>
        <dbReference type="ChEBI" id="CHEBI:30087"/>
        <dbReference type="ChEBI" id="CHEBI:32682"/>
        <dbReference type="ChEBI" id="CHEBI:58066"/>
        <dbReference type="EC" id="1.14.20.7"/>
    </reaction>
</comment>
<protein>
    <recommendedName>
        <fullName evidence="5">2-oxoglutarate-dependent ethylene/succinate-forming enzyme</fullName>
        <ecNumber evidence="4">1.13.12.19</ecNumber>
        <ecNumber evidence="3">1.14.20.7</ecNumber>
    </recommendedName>
    <alternativeName>
        <fullName evidence="7">2-oxoglutarate dioxygenase (ethylene-forming)</fullName>
    </alternativeName>
    <alternativeName>
        <fullName evidence="8">2-oxoglutarate/L-arginine monooxygenase/decarboxylase (succinate-forming)</fullName>
    </alternativeName>
</protein>
<dbReference type="EC" id="1.13.12.19" evidence="4"/>
<dbReference type="InterPro" id="IPR026992">
    <property type="entry name" value="DIOX_N"/>
</dbReference>
<proteinExistence type="inferred from homology"/>
<evidence type="ECO:0000256" key="3">
    <source>
        <dbReference type="ARBA" id="ARBA00012293"/>
    </source>
</evidence>
<evidence type="ECO:0000256" key="2">
    <source>
        <dbReference type="ARBA" id="ARBA00004767"/>
    </source>
</evidence>
<dbReference type="AlphaFoldDB" id="A0A3A8GFX2"/>
<evidence type="ECO:0000313" key="13">
    <source>
        <dbReference type="EMBL" id="RKG54310.1"/>
    </source>
</evidence>
<gene>
    <name evidence="13" type="ORF">D7V64_05040</name>
</gene>
<comment type="cofactor">
    <cofactor evidence="1">
        <name>Fe(2+)</name>
        <dbReference type="ChEBI" id="CHEBI:29033"/>
    </cofactor>
</comment>
<evidence type="ECO:0000256" key="8">
    <source>
        <dbReference type="ARBA" id="ARBA00031282"/>
    </source>
</evidence>
<comment type="catalytic activity">
    <reaction evidence="9">
        <text>2-oxoglutarate + O2 + 2 H(+) = ethene + 3 CO2 + H2O</text>
        <dbReference type="Rhea" id="RHEA:31523"/>
        <dbReference type="ChEBI" id="CHEBI:15377"/>
        <dbReference type="ChEBI" id="CHEBI:15378"/>
        <dbReference type="ChEBI" id="CHEBI:15379"/>
        <dbReference type="ChEBI" id="CHEBI:16526"/>
        <dbReference type="ChEBI" id="CHEBI:16810"/>
        <dbReference type="ChEBI" id="CHEBI:18153"/>
        <dbReference type="EC" id="1.13.12.19"/>
    </reaction>
</comment>
<evidence type="ECO:0000256" key="10">
    <source>
        <dbReference type="ARBA" id="ARBA00049359"/>
    </source>
</evidence>
<dbReference type="GO" id="GO:0102276">
    <property type="term" value="F:2-oxoglutarate oxygenase/decarboxylase (ethylene-forming) activity"/>
    <property type="evidence" value="ECO:0007669"/>
    <property type="project" value="UniProtKB-EC"/>
</dbReference>
<evidence type="ECO:0000256" key="6">
    <source>
        <dbReference type="ARBA" id="ARBA00022666"/>
    </source>
</evidence>
<dbReference type="PRINTS" id="PR00682">
    <property type="entry name" value="IPNSYNTHASE"/>
</dbReference>
<evidence type="ECO:0000256" key="1">
    <source>
        <dbReference type="ARBA" id="ARBA00001954"/>
    </source>
</evidence>
<evidence type="ECO:0000256" key="5">
    <source>
        <dbReference type="ARBA" id="ARBA00019045"/>
    </source>
</evidence>
<keyword evidence="11" id="KW-0479">Metal-binding</keyword>
<keyword evidence="11" id="KW-0560">Oxidoreductase</keyword>
<dbReference type="InterPro" id="IPR005123">
    <property type="entry name" value="Oxoglu/Fe-dep_dioxygenase_dom"/>
</dbReference>
<accession>A0A3A8GFX2</accession>
<organism evidence="13 14">
    <name type="scientific">Acinetobacter cumulans</name>
    <dbReference type="NCBI Taxonomy" id="2136182"/>
    <lineage>
        <taxon>Bacteria</taxon>
        <taxon>Pseudomonadati</taxon>
        <taxon>Pseudomonadota</taxon>
        <taxon>Gammaproteobacteria</taxon>
        <taxon>Moraxellales</taxon>
        <taxon>Moraxellaceae</taxon>
        <taxon>Acinetobacter</taxon>
    </lineage>
</organism>
<evidence type="ECO:0000259" key="12">
    <source>
        <dbReference type="PROSITE" id="PS51471"/>
    </source>
</evidence>
<dbReference type="Pfam" id="PF03171">
    <property type="entry name" value="2OG-FeII_Oxy"/>
    <property type="match status" value="1"/>
</dbReference>
<evidence type="ECO:0000256" key="4">
    <source>
        <dbReference type="ARBA" id="ARBA00012531"/>
    </source>
</evidence>
<dbReference type="InterPro" id="IPR050231">
    <property type="entry name" value="Iron_ascorbate_oxido_reductase"/>
</dbReference>
<dbReference type="PROSITE" id="PS51471">
    <property type="entry name" value="FE2OG_OXY"/>
    <property type="match status" value="1"/>
</dbReference>
<feature type="domain" description="Fe2OG dioxygenase" evidence="12">
    <location>
        <begin position="173"/>
        <end position="278"/>
    </location>
</feature>
<dbReference type="RefSeq" id="WP_120367022.1">
    <property type="nucleotide sequence ID" value="NZ_RAXZ01000004.1"/>
</dbReference>
<evidence type="ECO:0000256" key="11">
    <source>
        <dbReference type="RuleBase" id="RU003682"/>
    </source>
</evidence>
<reference evidence="13 14" key="1">
    <citation type="submission" date="2018-09" db="EMBL/GenBank/DDBJ databases">
        <title>The draft genome of Acinetobacter spp. strains.</title>
        <authorList>
            <person name="Qin J."/>
            <person name="Feng Y."/>
            <person name="Zong Z."/>
        </authorList>
    </citation>
    <scope>NUCLEOTIDE SEQUENCE [LARGE SCALE GENOMIC DNA]</scope>
    <source>
        <strain evidence="13 14">WCHAc060002</strain>
    </source>
</reference>
<dbReference type="Proteomes" id="UP000281084">
    <property type="component" value="Unassembled WGS sequence"/>
</dbReference>
<dbReference type="SUPFAM" id="SSF51197">
    <property type="entry name" value="Clavaminate synthase-like"/>
    <property type="match status" value="1"/>
</dbReference>
<dbReference type="EC" id="1.14.20.7" evidence="3"/>
<keyword evidence="6" id="KW-0266">Ethylene biosynthesis</keyword>
<dbReference type="GO" id="GO:0009693">
    <property type="term" value="P:ethylene biosynthetic process"/>
    <property type="evidence" value="ECO:0007669"/>
    <property type="project" value="UniProtKB-KW"/>
</dbReference>
<dbReference type="EMBL" id="RAXZ01000004">
    <property type="protein sequence ID" value="RKG54310.1"/>
    <property type="molecule type" value="Genomic_DNA"/>
</dbReference>
<name>A0A3A8GFX2_9GAMM</name>
<comment type="similarity">
    <text evidence="11">Belongs to the iron/ascorbate-dependent oxidoreductase family.</text>
</comment>